<evidence type="ECO:0000259" key="2">
    <source>
        <dbReference type="PROSITE" id="PS50011"/>
    </source>
</evidence>
<organism evidence="3 4">
    <name type="scientific">Nocardia aurea</name>
    <dbReference type="NCBI Taxonomy" id="2144174"/>
    <lineage>
        <taxon>Bacteria</taxon>
        <taxon>Bacillati</taxon>
        <taxon>Actinomycetota</taxon>
        <taxon>Actinomycetes</taxon>
        <taxon>Mycobacteriales</taxon>
        <taxon>Nocardiaceae</taxon>
        <taxon>Nocardia</taxon>
    </lineage>
</organism>
<evidence type="ECO:0000256" key="1">
    <source>
        <dbReference type="SAM" id="MobiDB-lite"/>
    </source>
</evidence>
<dbReference type="RefSeq" id="WP_357788112.1">
    <property type="nucleotide sequence ID" value="NZ_JBFAKC010000016.1"/>
</dbReference>
<protein>
    <recommendedName>
        <fullName evidence="2">Protein kinase domain-containing protein</fullName>
    </recommendedName>
</protein>
<dbReference type="Proteomes" id="UP001551695">
    <property type="component" value="Unassembled WGS sequence"/>
</dbReference>
<evidence type="ECO:0000313" key="3">
    <source>
        <dbReference type="EMBL" id="MEV0711593.1"/>
    </source>
</evidence>
<dbReference type="Pfam" id="PF00069">
    <property type="entry name" value="Pkinase"/>
    <property type="match status" value="1"/>
</dbReference>
<proteinExistence type="predicted"/>
<feature type="region of interest" description="Disordered" evidence="1">
    <location>
        <begin position="1"/>
        <end position="21"/>
    </location>
</feature>
<dbReference type="EMBL" id="JBFAKC010000016">
    <property type="protein sequence ID" value="MEV0711593.1"/>
    <property type="molecule type" value="Genomic_DNA"/>
</dbReference>
<dbReference type="InterPro" id="IPR011009">
    <property type="entry name" value="Kinase-like_dom_sf"/>
</dbReference>
<reference evidence="3 4" key="1">
    <citation type="submission" date="2024-06" db="EMBL/GenBank/DDBJ databases">
        <title>The Natural Products Discovery Center: Release of the First 8490 Sequenced Strains for Exploring Actinobacteria Biosynthetic Diversity.</title>
        <authorList>
            <person name="Kalkreuter E."/>
            <person name="Kautsar S.A."/>
            <person name="Yang D."/>
            <person name="Bader C.D."/>
            <person name="Teijaro C.N."/>
            <person name="Fluegel L."/>
            <person name="Davis C.M."/>
            <person name="Simpson J.R."/>
            <person name="Lauterbach L."/>
            <person name="Steele A.D."/>
            <person name="Gui C."/>
            <person name="Meng S."/>
            <person name="Li G."/>
            <person name="Viehrig K."/>
            <person name="Ye F."/>
            <person name="Su P."/>
            <person name="Kiefer A.F."/>
            <person name="Nichols A."/>
            <person name="Cepeda A.J."/>
            <person name="Yan W."/>
            <person name="Fan B."/>
            <person name="Jiang Y."/>
            <person name="Adhikari A."/>
            <person name="Zheng C.-J."/>
            <person name="Schuster L."/>
            <person name="Cowan T.M."/>
            <person name="Smanski M.J."/>
            <person name="Chevrette M.G."/>
            <person name="De Carvalho L.P.S."/>
            <person name="Shen B."/>
        </authorList>
    </citation>
    <scope>NUCLEOTIDE SEQUENCE [LARGE SCALE GENOMIC DNA]</scope>
    <source>
        <strain evidence="3 4">NPDC050403</strain>
    </source>
</reference>
<accession>A0ABV3G1P2</accession>
<dbReference type="SUPFAM" id="SSF56112">
    <property type="entry name" value="Protein kinase-like (PK-like)"/>
    <property type="match status" value="1"/>
</dbReference>
<dbReference type="Gene3D" id="1.10.510.10">
    <property type="entry name" value="Transferase(Phosphotransferase) domain 1"/>
    <property type="match status" value="1"/>
</dbReference>
<sequence length="461" mass="50898">MNQLRDFSKTMPSDARSGSRVRDDTGIEYVLGDTIGKPGAQGVVYRVEGQPGFAIKLLKRESDLARIEEVRRLPLDGLPIAAPISLIRDGGAGYLMPLAADMNPLAEPYLPREFGLRETGGIDWYRNTGGLRRRLALAANVAQCLAGLHERGLAYVDLNPNNVMVSDDVSREETWLIDTDNLTSRANPKWDIIGFPGYAVPERVTKKAPPSTLADAYTLAIMTFRLLVLTHPLEGQAADTLDGDEAAAAINTGALAYVDDPSDDSNRLRSKILPSKLFTLALSGQMQKLLRRTFGAGKLNPLARPGAAEWRDALWLAHDNVVECAIGCGWTYFRLLPQCPACKGKTPPTILATVFPEWGGTEWADVDPQARDSLVLSRHQPTPLGERHLWGGYASRDPLLTFKPVDKGFELGAQDGVYITDGDGKRVERIRYPERRKEYRVRVDMRGRPARILRIISVETT</sequence>
<dbReference type="InterPro" id="IPR000719">
    <property type="entry name" value="Prot_kinase_dom"/>
</dbReference>
<dbReference type="PROSITE" id="PS50011">
    <property type="entry name" value="PROTEIN_KINASE_DOM"/>
    <property type="match status" value="1"/>
</dbReference>
<name>A0ABV3G1P2_9NOCA</name>
<dbReference type="SMART" id="SM00220">
    <property type="entry name" value="S_TKc"/>
    <property type="match status" value="1"/>
</dbReference>
<gene>
    <name evidence="3" type="ORF">AB0I48_28945</name>
</gene>
<comment type="caution">
    <text evidence="3">The sequence shown here is derived from an EMBL/GenBank/DDBJ whole genome shotgun (WGS) entry which is preliminary data.</text>
</comment>
<feature type="domain" description="Protein kinase" evidence="2">
    <location>
        <begin position="29"/>
        <end position="316"/>
    </location>
</feature>
<evidence type="ECO:0000313" key="4">
    <source>
        <dbReference type="Proteomes" id="UP001551695"/>
    </source>
</evidence>
<keyword evidence="4" id="KW-1185">Reference proteome</keyword>